<dbReference type="RefSeq" id="WP_212998008.1">
    <property type="nucleotide sequence ID" value="NZ_BAAATW010000007.1"/>
</dbReference>
<dbReference type="EMBL" id="BOQP01000016">
    <property type="protein sequence ID" value="GIM72817.1"/>
    <property type="molecule type" value="Genomic_DNA"/>
</dbReference>
<protein>
    <submittedName>
        <fullName evidence="2">Uncharacterized protein</fullName>
    </submittedName>
</protein>
<evidence type="ECO:0000313" key="2">
    <source>
        <dbReference type="EMBL" id="GIM72817.1"/>
    </source>
</evidence>
<evidence type="ECO:0000313" key="3">
    <source>
        <dbReference type="Proteomes" id="UP000680865"/>
    </source>
</evidence>
<accession>A0A919SI17</accession>
<evidence type="ECO:0000256" key="1">
    <source>
        <dbReference type="SAM" id="SignalP"/>
    </source>
</evidence>
<gene>
    <name evidence="2" type="ORF">Aco04nite_32100</name>
</gene>
<sequence>MAALAVSVTLLATGPLMGAAAAKGPCPARTSTAAYTDGRELLVRVEPAHGGNALLHLCADPAIGPVRTWTLSIDGLPVAVQPVAGSTALAAAPLPPGRHIRITVALVPRTGRPLTFTTRMPPG</sequence>
<name>A0A919SI17_9ACTN</name>
<comment type="caution">
    <text evidence="2">The sequence shown here is derived from an EMBL/GenBank/DDBJ whole genome shotgun (WGS) entry which is preliminary data.</text>
</comment>
<dbReference type="Proteomes" id="UP000680865">
    <property type="component" value="Unassembled WGS sequence"/>
</dbReference>
<proteinExistence type="predicted"/>
<feature type="signal peptide" evidence="1">
    <location>
        <begin position="1"/>
        <end position="18"/>
    </location>
</feature>
<organism evidence="2 3">
    <name type="scientific">Winogradskya consettensis</name>
    <dbReference type="NCBI Taxonomy" id="113560"/>
    <lineage>
        <taxon>Bacteria</taxon>
        <taxon>Bacillati</taxon>
        <taxon>Actinomycetota</taxon>
        <taxon>Actinomycetes</taxon>
        <taxon>Micromonosporales</taxon>
        <taxon>Micromonosporaceae</taxon>
        <taxon>Winogradskya</taxon>
    </lineage>
</organism>
<feature type="chain" id="PRO_5039588625" evidence="1">
    <location>
        <begin position="19"/>
        <end position="123"/>
    </location>
</feature>
<dbReference type="AlphaFoldDB" id="A0A919SI17"/>
<keyword evidence="3" id="KW-1185">Reference proteome</keyword>
<keyword evidence="1" id="KW-0732">Signal</keyword>
<reference evidence="2" key="1">
    <citation type="submission" date="2021-03" db="EMBL/GenBank/DDBJ databases">
        <title>Whole genome shotgun sequence of Actinoplanes consettensis NBRC 14913.</title>
        <authorList>
            <person name="Komaki H."/>
            <person name="Tamura T."/>
        </authorList>
    </citation>
    <scope>NUCLEOTIDE SEQUENCE</scope>
    <source>
        <strain evidence="2">NBRC 14913</strain>
    </source>
</reference>